<sequence length="51" mass="6305">MAYFLLTFMAFAFMTIGVCSLLQRFIRIDTTDYDVYHLWEEFDRKKEDYHL</sequence>
<name>A0ABS9H2U6_9BACL</name>
<keyword evidence="2" id="KW-1185">Reference proteome</keyword>
<reference evidence="1 2" key="1">
    <citation type="submission" date="2022-01" db="EMBL/GenBank/DDBJ databases">
        <title>Alkalihalobacillus sp. EGI L200015, a novel bacterium isolated from a salt lake sediment.</title>
        <authorList>
            <person name="Gao L."/>
            <person name="Fang B.-Z."/>
            <person name="Li W.-J."/>
        </authorList>
    </citation>
    <scope>NUCLEOTIDE SEQUENCE [LARGE SCALE GENOMIC DNA]</scope>
    <source>
        <strain evidence="1 2">KCTC 12718</strain>
    </source>
</reference>
<dbReference type="EMBL" id="JAKIJS010000001">
    <property type="protein sequence ID" value="MCF6138386.1"/>
    <property type="molecule type" value="Genomic_DNA"/>
</dbReference>
<accession>A0ABS9H2U6</accession>
<evidence type="ECO:0000313" key="2">
    <source>
        <dbReference type="Proteomes" id="UP001649381"/>
    </source>
</evidence>
<dbReference type="RefSeq" id="WP_236334803.1">
    <property type="nucleotide sequence ID" value="NZ_JAKIJS010000001.1"/>
</dbReference>
<protein>
    <submittedName>
        <fullName evidence="1">Uncharacterized protein</fullName>
    </submittedName>
</protein>
<dbReference type="Proteomes" id="UP001649381">
    <property type="component" value="Unassembled WGS sequence"/>
</dbReference>
<comment type="caution">
    <text evidence="1">The sequence shown here is derived from an EMBL/GenBank/DDBJ whole genome shotgun (WGS) entry which is preliminary data.</text>
</comment>
<gene>
    <name evidence="1" type="ORF">L2716_11665</name>
</gene>
<organism evidence="1 2">
    <name type="scientific">Pseudalkalibacillus berkeleyi</name>
    <dbReference type="NCBI Taxonomy" id="1069813"/>
    <lineage>
        <taxon>Bacteria</taxon>
        <taxon>Bacillati</taxon>
        <taxon>Bacillota</taxon>
        <taxon>Bacilli</taxon>
        <taxon>Bacillales</taxon>
        <taxon>Fictibacillaceae</taxon>
        <taxon>Pseudalkalibacillus</taxon>
    </lineage>
</organism>
<evidence type="ECO:0000313" key="1">
    <source>
        <dbReference type="EMBL" id="MCF6138386.1"/>
    </source>
</evidence>
<proteinExistence type="predicted"/>